<accession>A0A9P5ZLU6</accession>
<dbReference type="EMBL" id="MU154655">
    <property type="protein sequence ID" value="KAF9489896.1"/>
    <property type="molecule type" value="Genomic_DNA"/>
</dbReference>
<dbReference type="Proteomes" id="UP000807025">
    <property type="component" value="Unassembled WGS sequence"/>
</dbReference>
<protein>
    <submittedName>
        <fullName evidence="1">Uncharacterized protein</fullName>
    </submittedName>
</protein>
<reference evidence="1" key="1">
    <citation type="submission" date="2020-11" db="EMBL/GenBank/DDBJ databases">
        <authorList>
            <consortium name="DOE Joint Genome Institute"/>
            <person name="Ahrendt S."/>
            <person name="Riley R."/>
            <person name="Andreopoulos W."/>
            <person name="Labutti K."/>
            <person name="Pangilinan J."/>
            <person name="Ruiz-Duenas F.J."/>
            <person name="Barrasa J.M."/>
            <person name="Sanchez-Garcia M."/>
            <person name="Camarero S."/>
            <person name="Miyauchi S."/>
            <person name="Serrano A."/>
            <person name="Linde D."/>
            <person name="Babiker R."/>
            <person name="Drula E."/>
            <person name="Ayuso-Fernandez I."/>
            <person name="Pacheco R."/>
            <person name="Padilla G."/>
            <person name="Ferreira P."/>
            <person name="Barriuso J."/>
            <person name="Kellner H."/>
            <person name="Castanera R."/>
            <person name="Alfaro M."/>
            <person name="Ramirez L."/>
            <person name="Pisabarro A.G."/>
            <person name="Kuo A."/>
            <person name="Tritt A."/>
            <person name="Lipzen A."/>
            <person name="He G."/>
            <person name="Yan M."/>
            <person name="Ng V."/>
            <person name="Cullen D."/>
            <person name="Martin F."/>
            <person name="Rosso M.-N."/>
            <person name="Henrissat B."/>
            <person name="Hibbett D."/>
            <person name="Martinez A.T."/>
            <person name="Grigoriev I.V."/>
        </authorList>
    </citation>
    <scope>NUCLEOTIDE SEQUENCE</scope>
    <source>
        <strain evidence="1">ATCC 90797</strain>
    </source>
</reference>
<name>A0A9P5ZLU6_PLEER</name>
<gene>
    <name evidence="1" type="ORF">BDN71DRAFT_1498795</name>
</gene>
<evidence type="ECO:0000313" key="1">
    <source>
        <dbReference type="EMBL" id="KAF9489896.1"/>
    </source>
</evidence>
<keyword evidence="2" id="KW-1185">Reference proteome</keyword>
<organism evidence="1 2">
    <name type="scientific">Pleurotus eryngii</name>
    <name type="common">Boletus of the steppes</name>
    <dbReference type="NCBI Taxonomy" id="5323"/>
    <lineage>
        <taxon>Eukaryota</taxon>
        <taxon>Fungi</taxon>
        <taxon>Dikarya</taxon>
        <taxon>Basidiomycota</taxon>
        <taxon>Agaricomycotina</taxon>
        <taxon>Agaricomycetes</taxon>
        <taxon>Agaricomycetidae</taxon>
        <taxon>Agaricales</taxon>
        <taxon>Pleurotineae</taxon>
        <taxon>Pleurotaceae</taxon>
        <taxon>Pleurotus</taxon>
    </lineage>
</organism>
<dbReference type="AlphaFoldDB" id="A0A9P5ZLU6"/>
<comment type="caution">
    <text evidence="1">The sequence shown here is derived from an EMBL/GenBank/DDBJ whole genome shotgun (WGS) entry which is preliminary data.</text>
</comment>
<evidence type="ECO:0000313" key="2">
    <source>
        <dbReference type="Proteomes" id="UP000807025"/>
    </source>
</evidence>
<sequence length="138" mass="15506">MLSIEAAHILQTFPSLRTLCLENTKFHPRVTSLVHGLSNIKSPLDGASMPPDLTLQISKEPSYIDMQFASAMDSNALAVFDMGNAETCRRIVGDPHSTYCDVYDVEIYDATYSVWGYWWENVEQDVSSLKRHKICSGD</sequence>
<proteinExistence type="predicted"/>